<dbReference type="InterPro" id="IPR015919">
    <property type="entry name" value="Cadherin-like_sf"/>
</dbReference>
<dbReference type="OrthoDB" id="6079678at2759"/>
<keyword evidence="5" id="KW-0130">Cell adhesion</keyword>
<evidence type="ECO:0000313" key="10">
    <source>
        <dbReference type="EMBL" id="VEL33974.1"/>
    </source>
</evidence>
<keyword evidence="4 8" id="KW-0106">Calcium</keyword>
<feature type="domain" description="Cadherin" evidence="9">
    <location>
        <begin position="39"/>
        <end position="122"/>
    </location>
</feature>
<dbReference type="GO" id="GO:0005509">
    <property type="term" value="F:calcium ion binding"/>
    <property type="evidence" value="ECO:0007669"/>
    <property type="project" value="UniProtKB-UniRule"/>
</dbReference>
<sequence>MALKEGKDLEGRVAAELLVFTAFTGFLRSGHKDAFTPEDRDELPQNKVYDYSLSGPNSAHFEVFRIPSGAARIVTSLELSYDALPFGRPFYEVILTASSPPGSATTLIRIPVTNANNQAPTFISSDLVKVPRNFPLRTAFYQAGAIDRDGSTVTFNFASSATLATPTKTISDIFNINPVNGQISMTSPPSIATNYTLNLVAQDDGTCPGCPAVGSILTSQIFLLTVQVYEVNLHRPSFTSCQATFTLLEASAAGTILGTVSFLDYG</sequence>
<evidence type="ECO:0000256" key="1">
    <source>
        <dbReference type="ARBA" id="ARBA00004370"/>
    </source>
</evidence>
<keyword evidence="6" id="KW-1133">Transmembrane helix</keyword>
<dbReference type="PROSITE" id="PS50268">
    <property type="entry name" value="CADHERIN_2"/>
    <property type="match status" value="2"/>
</dbReference>
<feature type="domain" description="Cadherin" evidence="9">
    <location>
        <begin position="122"/>
        <end position="238"/>
    </location>
</feature>
<dbReference type="GO" id="GO:0007156">
    <property type="term" value="P:homophilic cell adhesion via plasma membrane adhesion molecules"/>
    <property type="evidence" value="ECO:0007669"/>
    <property type="project" value="InterPro"/>
</dbReference>
<keyword evidence="3" id="KW-0677">Repeat</keyword>
<proteinExistence type="predicted"/>
<protein>
    <recommendedName>
        <fullName evidence="9">Cadherin domain-containing protein</fullName>
    </recommendedName>
</protein>
<dbReference type="InterPro" id="IPR002126">
    <property type="entry name" value="Cadherin-like_dom"/>
</dbReference>
<evidence type="ECO:0000256" key="4">
    <source>
        <dbReference type="ARBA" id="ARBA00022837"/>
    </source>
</evidence>
<comment type="subcellular location">
    <subcellularLocation>
        <location evidence="1">Membrane</location>
    </subcellularLocation>
</comment>
<evidence type="ECO:0000259" key="9">
    <source>
        <dbReference type="PROSITE" id="PS50268"/>
    </source>
</evidence>
<keyword evidence="7" id="KW-0472">Membrane</keyword>
<dbReference type="CDD" id="cd11304">
    <property type="entry name" value="Cadherin_repeat"/>
    <property type="match status" value="1"/>
</dbReference>
<dbReference type="GO" id="GO:0016020">
    <property type="term" value="C:membrane"/>
    <property type="evidence" value="ECO:0007669"/>
    <property type="project" value="UniProtKB-SubCell"/>
</dbReference>
<evidence type="ECO:0000256" key="7">
    <source>
        <dbReference type="ARBA" id="ARBA00023136"/>
    </source>
</evidence>
<evidence type="ECO:0000256" key="6">
    <source>
        <dbReference type="ARBA" id="ARBA00022989"/>
    </source>
</evidence>
<dbReference type="EMBL" id="CAAALY010246755">
    <property type="protein sequence ID" value="VEL33974.1"/>
    <property type="molecule type" value="Genomic_DNA"/>
</dbReference>
<dbReference type="GO" id="GO:0005911">
    <property type="term" value="C:cell-cell junction"/>
    <property type="evidence" value="ECO:0007669"/>
    <property type="project" value="TreeGrafter"/>
</dbReference>
<evidence type="ECO:0000256" key="2">
    <source>
        <dbReference type="ARBA" id="ARBA00022692"/>
    </source>
</evidence>
<dbReference type="SUPFAM" id="SSF49313">
    <property type="entry name" value="Cadherin-like"/>
    <property type="match status" value="1"/>
</dbReference>
<dbReference type="Gene3D" id="2.60.40.60">
    <property type="entry name" value="Cadherins"/>
    <property type="match status" value="2"/>
</dbReference>
<dbReference type="Proteomes" id="UP000784294">
    <property type="component" value="Unassembled WGS sequence"/>
</dbReference>
<reference evidence="10" key="1">
    <citation type="submission" date="2018-11" db="EMBL/GenBank/DDBJ databases">
        <authorList>
            <consortium name="Pathogen Informatics"/>
        </authorList>
    </citation>
    <scope>NUCLEOTIDE SEQUENCE</scope>
</reference>
<evidence type="ECO:0000313" key="11">
    <source>
        <dbReference type="Proteomes" id="UP000784294"/>
    </source>
</evidence>
<evidence type="ECO:0000256" key="8">
    <source>
        <dbReference type="PROSITE-ProRule" id="PRU00043"/>
    </source>
</evidence>
<evidence type="ECO:0000256" key="5">
    <source>
        <dbReference type="ARBA" id="ARBA00022889"/>
    </source>
</evidence>
<comment type="caution">
    <text evidence="10">The sequence shown here is derived from an EMBL/GenBank/DDBJ whole genome shotgun (WGS) entry which is preliminary data.</text>
</comment>
<evidence type="ECO:0000256" key="3">
    <source>
        <dbReference type="ARBA" id="ARBA00022737"/>
    </source>
</evidence>
<dbReference type="PANTHER" id="PTHR24025">
    <property type="entry name" value="DESMOGLEIN FAMILY MEMBER"/>
    <property type="match status" value="1"/>
</dbReference>
<keyword evidence="11" id="KW-1185">Reference proteome</keyword>
<name>A0A3S5ANL3_9PLAT</name>
<dbReference type="InterPro" id="IPR050971">
    <property type="entry name" value="Cadherin-domain_protein"/>
</dbReference>
<gene>
    <name evidence="10" type="ORF">PXEA_LOCUS27414</name>
</gene>
<organism evidence="10 11">
    <name type="scientific">Protopolystoma xenopodis</name>
    <dbReference type="NCBI Taxonomy" id="117903"/>
    <lineage>
        <taxon>Eukaryota</taxon>
        <taxon>Metazoa</taxon>
        <taxon>Spiralia</taxon>
        <taxon>Lophotrochozoa</taxon>
        <taxon>Platyhelminthes</taxon>
        <taxon>Monogenea</taxon>
        <taxon>Polyopisthocotylea</taxon>
        <taxon>Polystomatidea</taxon>
        <taxon>Polystomatidae</taxon>
        <taxon>Protopolystoma</taxon>
    </lineage>
</organism>
<accession>A0A3S5ANL3</accession>
<dbReference type="PANTHER" id="PTHR24025:SF23">
    <property type="entry name" value="NEURAL-CADHERIN"/>
    <property type="match status" value="1"/>
</dbReference>
<dbReference type="AlphaFoldDB" id="A0A3S5ANL3"/>
<keyword evidence="2" id="KW-0812">Transmembrane</keyword>